<keyword evidence="2 7" id="KW-0813">Transport</keyword>
<evidence type="ECO:0000256" key="5">
    <source>
        <dbReference type="ARBA" id="ARBA00022989"/>
    </source>
</evidence>
<evidence type="ECO:0000259" key="8">
    <source>
        <dbReference type="PROSITE" id="PS50928"/>
    </source>
</evidence>
<accession>A0A832I5C6</accession>
<dbReference type="AlphaFoldDB" id="A0A832I5C6"/>
<dbReference type="PROSITE" id="PS50928">
    <property type="entry name" value="ABC_TM1"/>
    <property type="match status" value="1"/>
</dbReference>
<proteinExistence type="inferred from homology"/>
<dbReference type="PANTHER" id="PTHR43744:SF12">
    <property type="entry name" value="ABC TRANSPORTER PERMEASE PROTEIN MG189-RELATED"/>
    <property type="match status" value="1"/>
</dbReference>
<evidence type="ECO:0000313" key="9">
    <source>
        <dbReference type="EMBL" id="HGZ79233.1"/>
    </source>
</evidence>
<comment type="subcellular location">
    <subcellularLocation>
        <location evidence="1 7">Cell membrane</location>
        <topology evidence="1 7">Multi-pass membrane protein</topology>
    </subcellularLocation>
</comment>
<dbReference type="GO" id="GO:0055085">
    <property type="term" value="P:transmembrane transport"/>
    <property type="evidence" value="ECO:0007669"/>
    <property type="project" value="InterPro"/>
</dbReference>
<keyword evidence="4 7" id="KW-0812">Transmembrane</keyword>
<evidence type="ECO:0000256" key="3">
    <source>
        <dbReference type="ARBA" id="ARBA00022475"/>
    </source>
</evidence>
<feature type="transmembrane region" description="Helical" evidence="7">
    <location>
        <begin position="66"/>
        <end position="93"/>
    </location>
</feature>
<feature type="transmembrane region" description="Helical" evidence="7">
    <location>
        <begin position="105"/>
        <end position="127"/>
    </location>
</feature>
<dbReference type="PANTHER" id="PTHR43744">
    <property type="entry name" value="ABC TRANSPORTER PERMEASE PROTEIN MG189-RELATED-RELATED"/>
    <property type="match status" value="1"/>
</dbReference>
<dbReference type="GO" id="GO:0005886">
    <property type="term" value="C:plasma membrane"/>
    <property type="evidence" value="ECO:0007669"/>
    <property type="project" value="UniProtKB-SubCell"/>
</dbReference>
<dbReference type="CDD" id="cd06261">
    <property type="entry name" value="TM_PBP2"/>
    <property type="match status" value="1"/>
</dbReference>
<dbReference type="Gene3D" id="1.10.3720.10">
    <property type="entry name" value="MetI-like"/>
    <property type="match status" value="1"/>
</dbReference>
<dbReference type="EMBL" id="DTKQ01000036">
    <property type="protein sequence ID" value="HGZ79233.1"/>
    <property type="molecule type" value="Genomic_DNA"/>
</dbReference>
<dbReference type="Pfam" id="PF00528">
    <property type="entry name" value="BPD_transp_1"/>
    <property type="match status" value="1"/>
</dbReference>
<evidence type="ECO:0000256" key="4">
    <source>
        <dbReference type="ARBA" id="ARBA00022692"/>
    </source>
</evidence>
<sequence>MRKRSFWKILKYAVLVLGAVVFFLPYWFMVVISFETPQEASAIPPHWLPPNPTLRNYVRLFTQLRFGTYMLNSVIVTASLVVGQIFLCSLCGYAFARLYFPGKSVLFFAFLVVLMIPAVMLLIPRYIVLRQLGLTNTLTGVIFFQLLSVFGIFLYRQQIMSMPIEFEEAAVCDGANVIQVFYRVVFPLLQAVHTSFGLLVFIYGWNLFLWPLIVLSSPKKYTLPVGLAQLQGRYFFDFGMMMAGAVVATIPVIVLLVVFQKQIIKSMAYSGLKQ</sequence>
<keyword evidence="6 7" id="KW-0472">Membrane</keyword>
<feature type="transmembrane region" description="Helical" evidence="7">
    <location>
        <begin position="133"/>
        <end position="155"/>
    </location>
</feature>
<dbReference type="InterPro" id="IPR000515">
    <property type="entry name" value="MetI-like"/>
</dbReference>
<name>A0A832I5C6_9THEM</name>
<feature type="transmembrane region" description="Helical" evidence="7">
    <location>
        <begin position="234"/>
        <end position="259"/>
    </location>
</feature>
<feature type="transmembrane region" description="Helical" evidence="7">
    <location>
        <begin position="196"/>
        <end position="214"/>
    </location>
</feature>
<protein>
    <submittedName>
        <fullName evidence="9">Carbohydrate ABC transporter permease</fullName>
    </submittedName>
</protein>
<evidence type="ECO:0000256" key="7">
    <source>
        <dbReference type="RuleBase" id="RU363032"/>
    </source>
</evidence>
<evidence type="ECO:0000256" key="1">
    <source>
        <dbReference type="ARBA" id="ARBA00004651"/>
    </source>
</evidence>
<evidence type="ECO:0000256" key="2">
    <source>
        <dbReference type="ARBA" id="ARBA00022448"/>
    </source>
</evidence>
<dbReference type="InterPro" id="IPR035906">
    <property type="entry name" value="MetI-like_sf"/>
</dbReference>
<comment type="caution">
    <text evidence="9">The sequence shown here is derived from an EMBL/GenBank/DDBJ whole genome shotgun (WGS) entry which is preliminary data.</text>
</comment>
<keyword evidence="5 7" id="KW-1133">Transmembrane helix</keyword>
<organism evidence="9">
    <name type="scientific">Pseudothermotoga hypogea</name>
    <dbReference type="NCBI Taxonomy" id="57487"/>
    <lineage>
        <taxon>Bacteria</taxon>
        <taxon>Thermotogati</taxon>
        <taxon>Thermotogota</taxon>
        <taxon>Thermotogae</taxon>
        <taxon>Thermotogales</taxon>
        <taxon>Thermotogaceae</taxon>
        <taxon>Pseudothermotoga</taxon>
    </lineage>
</organism>
<dbReference type="SUPFAM" id="SSF161098">
    <property type="entry name" value="MetI-like"/>
    <property type="match status" value="1"/>
</dbReference>
<gene>
    <name evidence="9" type="ORF">ENW55_04535</name>
</gene>
<feature type="domain" description="ABC transmembrane type-1" evidence="8">
    <location>
        <begin position="70"/>
        <end position="259"/>
    </location>
</feature>
<reference evidence="9" key="1">
    <citation type="journal article" date="2020" name="mSystems">
        <title>Genome- and Community-Level Interaction Insights into Carbon Utilization and Element Cycling Functions of Hydrothermarchaeota in Hydrothermal Sediment.</title>
        <authorList>
            <person name="Zhou Z."/>
            <person name="Liu Y."/>
            <person name="Xu W."/>
            <person name="Pan J."/>
            <person name="Luo Z.H."/>
            <person name="Li M."/>
        </authorList>
    </citation>
    <scope>NUCLEOTIDE SEQUENCE [LARGE SCALE GENOMIC DNA]</scope>
    <source>
        <strain evidence="9">SpSt-86</strain>
    </source>
</reference>
<evidence type="ECO:0000256" key="6">
    <source>
        <dbReference type="ARBA" id="ARBA00023136"/>
    </source>
</evidence>
<comment type="similarity">
    <text evidence="7">Belongs to the binding-protein-dependent transport system permease family.</text>
</comment>
<keyword evidence="3" id="KW-1003">Cell membrane</keyword>